<evidence type="ECO:0000313" key="3">
    <source>
        <dbReference type="Proteomes" id="UP000000249"/>
    </source>
</evidence>
<organism evidence="2 3">
    <name type="scientific">Vibrio cholerae serotype O1 (strain ATCC 39541 / Classical Ogawa 395 / O395)</name>
    <dbReference type="NCBI Taxonomy" id="345073"/>
    <lineage>
        <taxon>Bacteria</taxon>
        <taxon>Pseudomonadati</taxon>
        <taxon>Pseudomonadota</taxon>
        <taxon>Gammaproteobacteria</taxon>
        <taxon>Vibrionales</taxon>
        <taxon>Vibrionaceae</taxon>
        <taxon>Vibrio</taxon>
    </lineage>
</organism>
<feature type="signal peptide" evidence="1">
    <location>
        <begin position="1"/>
        <end position="20"/>
    </location>
</feature>
<dbReference type="Proteomes" id="UP000000249">
    <property type="component" value="Chromosome 1"/>
</dbReference>
<proteinExistence type="predicted"/>
<dbReference type="KEGG" id="vco:VC0395_A1349"/>
<feature type="chain" id="PRO_5030008206" description="DUF4056 domain-containing protein" evidence="1">
    <location>
        <begin position="21"/>
        <end position="373"/>
    </location>
</feature>
<dbReference type="EMBL" id="CP000627">
    <property type="protein sequence ID" value="ABQ20866.1"/>
    <property type="molecule type" value="Genomic_DNA"/>
</dbReference>
<sequence>MRFITTLLCFLLAILQPVQAIPTPPIGLRPCCAFGYNLHAQVAGIPVPFFSVDNVIDVDALGGHHYNQGDQSLSTSLLGLSEEHNGLIFTKRAGFIDTAHVRDTADFTYYLFKLNLAQLGHEAQITLPTELRSRQIHWKNQSVSLDPKERVIRSAQAAAFIAFQLAQWHEIAQWFGLTYVSGFHEQASAFSPEDLYSNMLGANLARDVLLANPDANKQEFEKIFAHLLEDELRKLKAQPSSVTQQKIQQLEGIWWDSQRRLPDKWLLLKRDYHLAYALLPNEPTADHVLSLEESFHNDERIEDWVELRLISDQQDSYFNPLLKTVDMPDIWTAKQFHLFALFAKCQDTNAHPLKISPSVEPNGRATTSLCQTK</sequence>
<name>A0A0H3AK77_VIBC3</name>
<dbReference type="InterPro" id="IPR025130">
    <property type="entry name" value="DUF4056"/>
</dbReference>
<evidence type="ECO:0000313" key="2">
    <source>
        <dbReference type="EMBL" id="ABQ20866.1"/>
    </source>
</evidence>
<dbReference type="PATRIC" id="fig|345073.21.peg.1807"/>
<dbReference type="AlphaFoldDB" id="A0A0H3AK77"/>
<dbReference type="Pfam" id="PF13265">
    <property type="entry name" value="DUF4056"/>
    <property type="match status" value="1"/>
</dbReference>
<dbReference type="eggNOG" id="ENOG502Z8XA">
    <property type="taxonomic scope" value="Bacteria"/>
</dbReference>
<accession>A0A0H3AK77</accession>
<dbReference type="RefSeq" id="WP_001211065.1">
    <property type="nucleotide sequence ID" value="NC_009457.1"/>
</dbReference>
<evidence type="ECO:0008006" key="4">
    <source>
        <dbReference type="Google" id="ProtNLM"/>
    </source>
</evidence>
<dbReference type="OrthoDB" id="1164519at2"/>
<keyword evidence="1" id="KW-0732">Signal</keyword>
<protein>
    <recommendedName>
        <fullName evidence="4">DUF4056 domain-containing protein</fullName>
    </recommendedName>
</protein>
<gene>
    <name evidence="2" type="ordered locus">VC0395_A1349</name>
</gene>
<dbReference type="KEGG" id="vcr:VC395_1865"/>
<reference evidence="2 3" key="1">
    <citation type="submission" date="2007-03" db="EMBL/GenBank/DDBJ databases">
        <authorList>
            <person name="Heidelberg J."/>
        </authorList>
    </citation>
    <scope>NUCLEOTIDE SEQUENCE [LARGE SCALE GENOMIC DNA]</scope>
    <source>
        <strain evidence="3">ATCC 39541 / Classical Ogawa 395 / O395</strain>
    </source>
</reference>
<evidence type="ECO:0000256" key="1">
    <source>
        <dbReference type="SAM" id="SignalP"/>
    </source>
</evidence>